<gene>
    <name evidence="1" type="ORF">FBU59_007156</name>
</gene>
<name>A0ACC1IY41_9FUNG</name>
<proteinExistence type="predicted"/>
<feature type="non-terminal residue" evidence="1">
    <location>
        <position position="312"/>
    </location>
</feature>
<protein>
    <submittedName>
        <fullName evidence="1">Uncharacterized protein</fullName>
    </submittedName>
</protein>
<evidence type="ECO:0000313" key="2">
    <source>
        <dbReference type="Proteomes" id="UP001150603"/>
    </source>
</evidence>
<accession>A0ACC1IY41</accession>
<organism evidence="1 2">
    <name type="scientific">Linderina macrospora</name>
    <dbReference type="NCBI Taxonomy" id="4868"/>
    <lineage>
        <taxon>Eukaryota</taxon>
        <taxon>Fungi</taxon>
        <taxon>Fungi incertae sedis</taxon>
        <taxon>Zoopagomycota</taxon>
        <taxon>Kickxellomycotina</taxon>
        <taxon>Kickxellomycetes</taxon>
        <taxon>Kickxellales</taxon>
        <taxon>Kickxellaceae</taxon>
        <taxon>Linderina</taxon>
    </lineage>
</organism>
<reference evidence="1" key="1">
    <citation type="submission" date="2022-07" db="EMBL/GenBank/DDBJ databases">
        <title>Phylogenomic reconstructions and comparative analyses of Kickxellomycotina fungi.</title>
        <authorList>
            <person name="Reynolds N.K."/>
            <person name="Stajich J.E."/>
            <person name="Barry K."/>
            <person name="Grigoriev I.V."/>
            <person name="Crous P."/>
            <person name="Smith M.E."/>
        </authorList>
    </citation>
    <scope>NUCLEOTIDE SEQUENCE</scope>
    <source>
        <strain evidence="1">NRRL 5244</strain>
    </source>
</reference>
<evidence type="ECO:0000313" key="1">
    <source>
        <dbReference type="EMBL" id="KAJ1928137.1"/>
    </source>
</evidence>
<sequence length="312" mass="34192">MSGLGLNRNTLGLAALGLTGYYATKQYIDSCKVEVVTSGEKTSAVVRNIETEGPVTLHELLQSECPSLTDPSKAYMIPTPYLCTGLLQTFYATFNIKRRDATSDITYDRELLVMEDGGTVSLDWYPSKEPKEGDEKLPVVFTLSGVGGSSQEYFMRALAKSLAHGTQRFRVAVFNHRGTSHTPITAPRPYDSGFTSDLSHAIDYVRQKSDPAVKLTAVGFSMGANILTKYVGEQGDQCPLSAAVAVCCPFNIKISGAAITEDNFLNNKVFQPQVLGTLKRAMKRGSHVELNPEWGVDVDRIMSSTKLWEIEE</sequence>
<dbReference type="Proteomes" id="UP001150603">
    <property type="component" value="Unassembled WGS sequence"/>
</dbReference>
<keyword evidence="2" id="KW-1185">Reference proteome</keyword>
<dbReference type="EMBL" id="JANBPW010006697">
    <property type="protein sequence ID" value="KAJ1928137.1"/>
    <property type="molecule type" value="Genomic_DNA"/>
</dbReference>
<comment type="caution">
    <text evidence="1">The sequence shown here is derived from an EMBL/GenBank/DDBJ whole genome shotgun (WGS) entry which is preliminary data.</text>
</comment>